<proteinExistence type="predicted"/>
<sequence length="81" mass="10034">MNILKRKKSSTQIFIIYIYYIYVYIEHINNTKIIKSFQKFHQINFYQTYACQIIYTKSSQKIKRRNNKKKKVDEIMRNDNT</sequence>
<evidence type="ECO:0000313" key="2">
    <source>
        <dbReference type="Proteomes" id="UP000030694"/>
    </source>
</evidence>
<reference evidence="1 2" key="1">
    <citation type="submission" date="2013-02" db="EMBL/GenBank/DDBJ databases">
        <title>The Genome Annotation of Plasmodium falciparum CAMP/Malaysia.</title>
        <authorList>
            <consortium name="The Broad Institute Genome Sequencing Platform"/>
            <consortium name="The Broad Institute Genome Sequencing Center for Infectious Disease"/>
            <person name="Neafsey D."/>
            <person name="Hoffman S."/>
            <person name="Volkman S."/>
            <person name="Rosenthal P."/>
            <person name="Walker B."/>
            <person name="Young S.K."/>
            <person name="Zeng Q."/>
            <person name="Gargeya S."/>
            <person name="Fitzgerald M."/>
            <person name="Haas B."/>
            <person name="Abouelleil A."/>
            <person name="Allen A.W."/>
            <person name="Alvarado L."/>
            <person name="Arachchi H.M."/>
            <person name="Berlin A.M."/>
            <person name="Chapman S.B."/>
            <person name="Gainer-Dewar J."/>
            <person name="Goldberg J."/>
            <person name="Griggs A."/>
            <person name="Gujja S."/>
            <person name="Hansen M."/>
            <person name="Howarth C."/>
            <person name="Imamovic A."/>
            <person name="Ireland A."/>
            <person name="Larimer J."/>
            <person name="McCowan C."/>
            <person name="Murphy C."/>
            <person name="Pearson M."/>
            <person name="Poon T.W."/>
            <person name="Priest M."/>
            <person name="Roberts A."/>
            <person name="Saif S."/>
            <person name="Shea T."/>
            <person name="Sisk P."/>
            <person name="Sykes S."/>
            <person name="Wortman J."/>
            <person name="Nusbaum C."/>
            <person name="Birren B."/>
        </authorList>
    </citation>
    <scope>NUCLEOTIDE SEQUENCE [LARGE SCALE GENOMIC DNA]</scope>
    <source>
        <strain evidence="1 2">CAMP/Malaysia</strain>
    </source>
</reference>
<organism evidence="1 2">
    <name type="scientific">Plasmodium falciparum (isolate Camp / Malaysia)</name>
    <dbReference type="NCBI Taxonomy" id="5835"/>
    <lineage>
        <taxon>Eukaryota</taxon>
        <taxon>Sar</taxon>
        <taxon>Alveolata</taxon>
        <taxon>Apicomplexa</taxon>
        <taxon>Aconoidasida</taxon>
        <taxon>Haemosporida</taxon>
        <taxon>Plasmodiidae</taxon>
        <taxon>Plasmodium</taxon>
        <taxon>Plasmodium (Laverania)</taxon>
    </lineage>
</organism>
<accession>A0A024X844</accession>
<protein>
    <submittedName>
        <fullName evidence="1">Uncharacterized protein</fullName>
    </submittedName>
</protein>
<evidence type="ECO:0000313" key="1">
    <source>
        <dbReference type="EMBL" id="ETW60926.1"/>
    </source>
</evidence>
<dbReference type="AlphaFoldDB" id="A0A024X844"/>
<gene>
    <name evidence="1" type="ORF">PFMC_03157</name>
</gene>
<dbReference type="EMBL" id="KI927522">
    <property type="protein sequence ID" value="ETW60926.1"/>
    <property type="molecule type" value="Genomic_DNA"/>
</dbReference>
<dbReference type="Proteomes" id="UP000030694">
    <property type="component" value="Unassembled WGS sequence"/>
</dbReference>
<name>A0A024X844_PLAFC</name>
<reference evidence="1 2" key="2">
    <citation type="submission" date="2013-02" db="EMBL/GenBank/DDBJ databases">
        <title>The Genome Sequence of Plasmodium falciparum CAMP/Malaysia.</title>
        <authorList>
            <consortium name="The Broad Institute Genome Sequencing Platform"/>
            <consortium name="The Broad Institute Genome Sequencing Center for Infectious Disease"/>
            <person name="Neafsey D."/>
            <person name="Cheeseman I."/>
            <person name="Volkman S."/>
            <person name="Adams J."/>
            <person name="Walker B."/>
            <person name="Young S.K."/>
            <person name="Zeng Q."/>
            <person name="Gargeya S."/>
            <person name="Fitzgerald M."/>
            <person name="Haas B."/>
            <person name="Abouelleil A."/>
            <person name="Alvarado L."/>
            <person name="Arachchi H.M."/>
            <person name="Berlin A.M."/>
            <person name="Chapman S.B."/>
            <person name="Dewar J."/>
            <person name="Goldberg J."/>
            <person name="Griggs A."/>
            <person name="Gujja S."/>
            <person name="Hansen M."/>
            <person name="Howarth C."/>
            <person name="Imamovic A."/>
            <person name="Larimer J."/>
            <person name="McCowan C."/>
            <person name="Murphy C."/>
            <person name="Neiman D."/>
            <person name="Pearson M."/>
            <person name="Priest M."/>
            <person name="Roberts A."/>
            <person name="Saif S."/>
            <person name="Shea T."/>
            <person name="Sisk P."/>
            <person name="Sykes S."/>
            <person name="Wortman J."/>
            <person name="Nusbaum C."/>
            <person name="Birren B."/>
        </authorList>
    </citation>
    <scope>NUCLEOTIDE SEQUENCE [LARGE SCALE GENOMIC DNA]</scope>
    <source>
        <strain evidence="1 2">CAMP/Malaysia</strain>
    </source>
</reference>